<feature type="domain" description="ABC transporter" evidence="8">
    <location>
        <begin position="337"/>
        <end position="658"/>
    </location>
</feature>
<feature type="region of interest" description="Disordered" evidence="6">
    <location>
        <begin position="490"/>
        <end position="512"/>
    </location>
</feature>
<organism evidence="9 10">
    <name type="scientific">Cyclospora cayetanensis</name>
    <dbReference type="NCBI Taxonomy" id="88456"/>
    <lineage>
        <taxon>Eukaryota</taxon>
        <taxon>Sar</taxon>
        <taxon>Alveolata</taxon>
        <taxon>Apicomplexa</taxon>
        <taxon>Conoidasida</taxon>
        <taxon>Coccidia</taxon>
        <taxon>Eucoccidiorida</taxon>
        <taxon>Eimeriorina</taxon>
        <taxon>Eimeriidae</taxon>
        <taxon>Cyclospora</taxon>
    </lineage>
</organism>
<dbReference type="GO" id="GO:0005524">
    <property type="term" value="F:ATP binding"/>
    <property type="evidence" value="ECO:0007669"/>
    <property type="project" value="UniProtKB-KW"/>
</dbReference>
<keyword evidence="4 7" id="KW-1133">Transmembrane helix</keyword>
<evidence type="ECO:0000313" key="10">
    <source>
        <dbReference type="RefSeq" id="XP_026189648.1"/>
    </source>
</evidence>
<gene>
    <name evidence="10" type="primary">LOC34621827</name>
</gene>
<evidence type="ECO:0000313" key="9">
    <source>
        <dbReference type="Proteomes" id="UP000515125"/>
    </source>
</evidence>
<keyword evidence="5 7" id="KW-0472">Membrane</keyword>
<evidence type="ECO:0000256" key="3">
    <source>
        <dbReference type="ARBA" id="ARBA00022840"/>
    </source>
</evidence>
<dbReference type="OrthoDB" id="6500128at2759"/>
<dbReference type="GO" id="GO:0016887">
    <property type="term" value="F:ATP hydrolysis activity"/>
    <property type="evidence" value="ECO:0007669"/>
    <property type="project" value="InterPro"/>
</dbReference>
<evidence type="ECO:0000256" key="2">
    <source>
        <dbReference type="ARBA" id="ARBA00022741"/>
    </source>
</evidence>
<evidence type="ECO:0000256" key="7">
    <source>
        <dbReference type="SAM" id="Phobius"/>
    </source>
</evidence>
<feature type="compositionally biased region" description="Basic and acidic residues" evidence="6">
    <location>
        <begin position="503"/>
        <end position="512"/>
    </location>
</feature>
<evidence type="ECO:0000256" key="4">
    <source>
        <dbReference type="ARBA" id="ARBA00022989"/>
    </source>
</evidence>
<accession>A0A6P6RPJ8</accession>
<name>A0A6P6RPJ8_9EIME</name>
<dbReference type="SUPFAM" id="SSF90123">
    <property type="entry name" value="ABC transporter transmembrane region"/>
    <property type="match status" value="1"/>
</dbReference>
<dbReference type="InterPro" id="IPR003593">
    <property type="entry name" value="AAA+_ATPase"/>
</dbReference>
<dbReference type="InterPro" id="IPR003439">
    <property type="entry name" value="ABC_transporter-like_ATP-bd"/>
</dbReference>
<protein>
    <submittedName>
        <fullName evidence="10">Uncharacterized protein LOC34621827</fullName>
    </submittedName>
</protein>
<keyword evidence="1 7" id="KW-0812">Transmembrane</keyword>
<dbReference type="Pfam" id="PF00005">
    <property type="entry name" value="ABC_tran"/>
    <property type="match status" value="1"/>
</dbReference>
<dbReference type="PANTHER" id="PTHR24223:SF399">
    <property type="entry name" value="ABC TRANSPORTER ATNG"/>
    <property type="match status" value="1"/>
</dbReference>
<reference evidence="10" key="1">
    <citation type="submission" date="2025-08" db="UniProtKB">
        <authorList>
            <consortium name="RefSeq"/>
        </authorList>
    </citation>
    <scope>IDENTIFICATION</scope>
</reference>
<sequence length="670" mass="72992">MIAKLTLLSLTVPTLLLVMPLIAYVLLRTASKLRAAIRSLKRLETVARSPLHCLLAGAVGGGATLRAFRAERRYFDRCVAALLLYGNTSYLNTCLQAWLALRLQLIGASLQALLLAAVALPLYFWPERLEQVRGEMAGLMALSLYSVSPLVRLLTQSITTFVRLEVQMVSVERIRDYLLVPAEDPNYDVITGLPWHPITSKPAAPSSSWLPWLSWRRRLKKDAKTTQLPVFVDNEEQQPLLKQRRQPETCPDCSEPRALLYLGALSSPPPPAFRRSAAAAAGALAVHETLACLRGRGGPLSASFAVGDLCTKGTMNKQLSTPFPDSVSLGFRTRGRIDFENVTVAYSSCSPPAVRGVSLTIHPGEAVGIVGRTGAGKSTLLLALTRMVPYTGVIKIDGVDIQKLPVHVLRSRLAYVPQVPTLFSGTIRSNLDPVGARTDAELFEALRLCRLDQVVKALPQALDTPIATVDEASSVEFRIRRSRRIQGGTRVRLASPTMASSAQHEEGAVQPRRREVSPFLAREGPMGSAALMTPPVHERPWNRGNSKPSGGGGSQSIRLSIGQKQLLCFCRAILRDAPILCLDEANSAMDSSVEEEVLVPVIKWCLRRGSVLIVSHRLQHLPSLCHRVGVVGEGQLLEFAPPRSLLKDKTSRFHALYLASRASPGSSPSS</sequence>
<dbReference type="RefSeq" id="XP_026189648.1">
    <property type="nucleotide sequence ID" value="XM_026333863.1"/>
</dbReference>
<dbReference type="Gene3D" id="1.20.1560.10">
    <property type="entry name" value="ABC transporter type 1, transmembrane domain"/>
    <property type="match status" value="1"/>
</dbReference>
<dbReference type="InterPro" id="IPR027417">
    <property type="entry name" value="P-loop_NTPase"/>
</dbReference>
<keyword evidence="9" id="KW-1185">Reference proteome</keyword>
<dbReference type="InterPro" id="IPR050173">
    <property type="entry name" value="ABC_transporter_C-like"/>
</dbReference>
<feature type="transmembrane region" description="Helical" evidence="7">
    <location>
        <begin position="80"/>
        <end position="99"/>
    </location>
</feature>
<dbReference type="SUPFAM" id="SSF52540">
    <property type="entry name" value="P-loop containing nucleoside triphosphate hydrolases"/>
    <property type="match status" value="1"/>
</dbReference>
<dbReference type="PANTHER" id="PTHR24223">
    <property type="entry name" value="ATP-BINDING CASSETTE SUB-FAMILY C"/>
    <property type="match status" value="1"/>
</dbReference>
<dbReference type="GO" id="GO:0042626">
    <property type="term" value="F:ATPase-coupled transmembrane transporter activity"/>
    <property type="evidence" value="ECO:0007669"/>
    <property type="project" value="TreeGrafter"/>
</dbReference>
<dbReference type="Gene3D" id="3.40.50.300">
    <property type="entry name" value="P-loop containing nucleotide triphosphate hydrolases"/>
    <property type="match status" value="2"/>
</dbReference>
<keyword evidence="2" id="KW-0547">Nucleotide-binding</keyword>
<evidence type="ECO:0000256" key="1">
    <source>
        <dbReference type="ARBA" id="ARBA00022692"/>
    </source>
</evidence>
<dbReference type="GeneID" id="34621827"/>
<evidence type="ECO:0000259" key="8">
    <source>
        <dbReference type="PROSITE" id="PS50893"/>
    </source>
</evidence>
<evidence type="ECO:0000256" key="5">
    <source>
        <dbReference type="ARBA" id="ARBA00023136"/>
    </source>
</evidence>
<dbReference type="Proteomes" id="UP000515125">
    <property type="component" value="Unplaced"/>
</dbReference>
<dbReference type="GO" id="GO:0016020">
    <property type="term" value="C:membrane"/>
    <property type="evidence" value="ECO:0007669"/>
    <property type="project" value="InterPro"/>
</dbReference>
<dbReference type="InterPro" id="IPR036640">
    <property type="entry name" value="ABC1_TM_sf"/>
</dbReference>
<dbReference type="PROSITE" id="PS50893">
    <property type="entry name" value="ABC_TRANSPORTER_2"/>
    <property type="match status" value="1"/>
</dbReference>
<proteinExistence type="predicted"/>
<dbReference type="AlphaFoldDB" id="A0A6P6RPJ8"/>
<keyword evidence="3" id="KW-0067">ATP-binding</keyword>
<feature type="transmembrane region" description="Helical" evidence="7">
    <location>
        <begin position="7"/>
        <end position="27"/>
    </location>
</feature>
<dbReference type="SMART" id="SM00382">
    <property type="entry name" value="AAA"/>
    <property type="match status" value="1"/>
</dbReference>
<evidence type="ECO:0000256" key="6">
    <source>
        <dbReference type="SAM" id="MobiDB-lite"/>
    </source>
</evidence>